<gene>
    <name evidence="2" type="ORF">POM88_011709</name>
</gene>
<name>A0AAD8IXA9_9APIA</name>
<dbReference type="PANTHER" id="PTHR33448">
    <property type="entry name" value="CHLOROPLAST PROTEIN HCF243-RELATED"/>
    <property type="match status" value="1"/>
</dbReference>
<evidence type="ECO:0000313" key="3">
    <source>
        <dbReference type="Proteomes" id="UP001237642"/>
    </source>
</evidence>
<reference evidence="2" key="2">
    <citation type="submission" date="2023-05" db="EMBL/GenBank/DDBJ databases">
        <authorList>
            <person name="Schelkunov M.I."/>
        </authorList>
    </citation>
    <scope>NUCLEOTIDE SEQUENCE</scope>
    <source>
        <strain evidence="2">Hsosn_3</strain>
        <tissue evidence="2">Leaf</tissue>
    </source>
</reference>
<feature type="region of interest" description="Disordered" evidence="1">
    <location>
        <begin position="144"/>
        <end position="182"/>
    </location>
</feature>
<dbReference type="EMBL" id="JAUIZM010000003">
    <property type="protein sequence ID" value="KAK1392653.1"/>
    <property type="molecule type" value="Genomic_DNA"/>
</dbReference>
<dbReference type="AlphaFoldDB" id="A0AAD8IXA9"/>
<feature type="compositionally biased region" description="Basic and acidic residues" evidence="1">
    <location>
        <begin position="144"/>
        <end position="153"/>
    </location>
</feature>
<comment type="caution">
    <text evidence="2">The sequence shown here is derived from an EMBL/GenBank/DDBJ whole genome shotgun (WGS) entry which is preliminary data.</text>
</comment>
<proteinExistence type="predicted"/>
<protein>
    <submittedName>
        <fullName evidence="2">Chromo domain-containing protein cec-1</fullName>
    </submittedName>
</protein>
<dbReference type="Proteomes" id="UP001237642">
    <property type="component" value="Unassembled WGS sequence"/>
</dbReference>
<feature type="region of interest" description="Disordered" evidence="1">
    <location>
        <begin position="1"/>
        <end position="22"/>
    </location>
</feature>
<feature type="compositionally biased region" description="Acidic residues" evidence="1">
    <location>
        <begin position="154"/>
        <end position="166"/>
    </location>
</feature>
<evidence type="ECO:0000256" key="1">
    <source>
        <dbReference type="SAM" id="MobiDB-lite"/>
    </source>
</evidence>
<dbReference type="PANTHER" id="PTHR33448:SF10">
    <property type="entry name" value="PROTAMINE P1 FAMILY PROTEIN"/>
    <property type="match status" value="1"/>
</dbReference>
<reference evidence="2" key="1">
    <citation type="submission" date="2023-02" db="EMBL/GenBank/DDBJ databases">
        <title>Genome of toxic invasive species Heracleum sosnowskyi carries increased number of genes despite the absence of recent whole-genome duplications.</title>
        <authorList>
            <person name="Schelkunov M."/>
            <person name="Shtratnikova V."/>
            <person name="Makarenko M."/>
            <person name="Klepikova A."/>
            <person name="Omelchenko D."/>
            <person name="Novikova G."/>
            <person name="Obukhova E."/>
            <person name="Bogdanov V."/>
            <person name="Penin A."/>
            <person name="Logacheva M."/>
        </authorList>
    </citation>
    <scope>NUCLEOTIDE SEQUENCE</scope>
    <source>
        <strain evidence="2">Hsosn_3</strain>
        <tissue evidence="2">Leaf</tissue>
    </source>
</reference>
<keyword evidence="3" id="KW-1185">Reference proteome</keyword>
<sequence length="298" mass="33099">MKGVGSKAMSSPSRGGAAENYPPPLIMRFLRSNVGSKSRGARLRSSPMFVIRKKNVAATIETQEPSSPKVTCIGQVRVRSKNFTPSKPGHFKQSQPSQGTCTCFSPAKCSLCTPRKPNLGRWASFFRFGCCKKVDVVDKSSKVESNGRSHFNDGETEVNGNEDEEARIEKEEGSEEVLRGTTTPPKNALLLTRCRSAPFRSSSLAVQFWGETNEYIGDELKMTSCRRDFDRGESESEEKLSRKLRIGKEEESEQICAIGKQVEGDSGIEKYMEQVDMPHPLLLTRCKSESRTGEKQAK</sequence>
<organism evidence="2 3">
    <name type="scientific">Heracleum sosnowskyi</name>
    <dbReference type="NCBI Taxonomy" id="360622"/>
    <lineage>
        <taxon>Eukaryota</taxon>
        <taxon>Viridiplantae</taxon>
        <taxon>Streptophyta</taxon>
        <taxon>Embryophyta</taxon>
        <taxon>Tracheophyta</taxon>
        <taxon>Spermatophyta</taxon>
        <taxon>Magnoliopsida</taxon>
        <taxon>eudicotyledons</taxon>
        <taxon>Gunneridae</taxon>
        <taxon>Pentapetalae</taxon>
        <taxon>asterids</taxon>
        <taxon>campanulids</taxon>
        <taxon>Apiales</taxon>
        <taxon>Apiaceae</taxon>
        <taxon>Apioideae</taxon>
        <taxon>apioid superclade</taxon>
        <taxon>Tordylieae</taxon>
        <taxon>Tordyliinae</taxon>
        <taxon>Heracleum</taxon>
    </lineage>
</organism>
<accession>A0AAD8IXA9</accession>
<evidence type="ECO:0000313" key="2">
    <source>
        <dbReference type="EMBL" id="KAK1392653.1"/>
    </source>
</evidence>